<evidence type="ECO:0000313" key="3">
    <source>
        <dbReference type="EnsemblMetazoa" id="XP_019861308.1"/>
    </source>
</evidence>
<evidence type="ECO:0000259" key="2">
    <source>
        <dbReference type="PROSITE" id="PS50017"/>
    </source>
</evidence>
<feature type="domain" description="Death" evidence="2">
    <location>
        <begin position="140"/>
        <end position="211"/>
    </location>
</feature>
<reference evidence="3" key="2">
    <citation type="submission" date="2024-06" db="UniProtKB">
        <authorList>
            <consortium name="EnsemblMetazoa"/>
        </authorList>
    </citation>
    <scope>IDENTIFICATION</scope>
</reference>
<feature type="region of interest" description="Disordered" evidence="1">
    <location>
        <begin position="1"/>
        <end position="86"/>
    </location>
</feature>
<keyword evidence="4" id="KW-1185">Reference proteome</keyword>
<reference evidence="4" key="1">
    <citation type="journal article" date="2010" name="Nature">
        <title>The Amphimedon queenslandica genome and the evolution of animal complexity.</title>
        <authorList>
            <person name="Srivastava M."/>
            <person name="Simakov O."/>
            <person name="Chapman J."/>
            <person name="Fahey B."/>
            <person name="Gauthier M.E."/>
            <person name="Mitros T."/>
            <person name="Richards G.S."/>
            <person name="Conaco C."/>
            <person name="Dacre M."/>
            <person name="Hellsten U."/>
            <person name="Larroux C."/>
            <person name="Putnam N.H."/>
            <person name="Stanke M."/>
            <person name="Adamska M."/>
            <person name="Darling A."/>
            <person name="Degnan S.M."/>
            <person name="Oakley T.H."/>
            <person name="Plachetzki D.C."/>
            <person name="Zhai Y."/>
            <person name="Adamski M."/>
            <person name="Calcino A."/>
            <person name="Cummins S.F."/>
            <person name="Goodstein D.M."/>
            <person name="Harris C."/>
            <person name="Jackson D.J."/>
            <person name="Leys S.P."/>
            <person name="Shu S."/>
            <person name="Woodcroft B.J."/>
            <person name="Vervoort M."/>
            <person name="Kosik K.S."/>
            <person name="Manning G."/>
            <person name="Degnan B.M."/>
            <person name="Rokhsar D.S."/>
        </authorList>
    </citation>
    <scope>NUCLEOTIDE SEQUENCE [LARGE SCALE GENOMIC DNA]</scope>
</reference>
<dbReference type="SUPFAM" id="SSF47986">
    <property type="entry name" value="DEATH domain"/>
    <property type="match status" value="1"/>
</dbReference>
<dbReference type="GO" id="GO:0007165">
    <property type="term" value="P:signal transduction"/>
    <property type="evidence" value="ECO:0007669"/>
    <property type="project" value="InterPro"/>
</dbReference>
<dbReference type="InterPro" id="IPR000488">
    <property type="entry name" value="Death_dom"/>
</dbReference>
<dbReference type="InterPro" id="IPR011029">
    <property type="entry name" value="DEATH-like_dom_sf"/>
</dbReference>
<organism evidence="3 4">
    <name type="scientific">Amphimedon queenslandica</name>
    <name type="common">Sponge</name>
    <dbReference type="NCBI Taxonomy" id="400682"/>
    <lineage>
        <taxon>Eukaryota</taxon>
        <taxon>Metazoa</taxon>
        <taxon>Porifera</taxon>
        <taxon>Demospongiae</taxon>
        <taxon>Heteroscleromorpha</taxon>
        <taxon>Haplosclerida</taxon>
        <taxon>Niphatidae</taxon>
        <taxon>Amphimedon</taxon>
    </lineage>
</organism>
<proteinExistence type="predicted"/>
<evidence type="ECO:0000256" key="1">
    <source>
        <dbReference type="SAM" id="MobiDB-lite"/>
    </source>
</evidence>
<evidence type="ECO:0000313" key="4">
    <source>
        <dbReference type="Proteomes" id="UP000007879"/>
    </source>
</evidence>
<dbReference type="PROSITE" id="PS50017">
    <property type="entry name" value="DEATH_DOMAIN"/>
    <property type="match status" value="1"/>
</dbReference>
<name>A0AAN0JWK9_AMPQE</name>
<dbReference type="KEGG" id="aqu:100634667"/>
<accession>A0AAN0JWK9</accession>
<sequence length="214" mass="24413">MSGNKRIEIDSEDPYDSKNTFNKRQSSDENSKSYSSSKRIPTDDKGRQPQGADSVSKKRKLNEDHSRFKMTVTTETQSYDTSEDISANKRQKLTDTEMTDYEPVGCTSNNEIQLQDCLNVTLSIGDLDAVFELLSNSFNRWKALGLKLGINYITLDNIKSEENKVQDCLMEMLAAWLRKQDKVVNPTWKQLIDSLRKIGENALAEEIETKITNQ</sequence>
<dbReference type="RefSeq" id="XP_019861308.1">
    <property type="nucleotide sequence ID" value="XM_020005749.1"/>
</dbReference>
<dbReference type="Proteomes" id="UP000007879">
    <property type="component" value="Unassembled WGS sequence"/>
</dbReference>
<feature type="compositionally biased region" description="Polar residues" evidence="1">
    <location>
        <begin position="71"/>
        <end position="80"/>
    </location>
</feature>
<dbReference type="GeneID" id="100634667"/>
<dbReference type="CDD" id="cd01670">
    <property type="entry name" value="Death"/>
    <property type="match status" value="1"/>
</dbReference>
<dbReference type="Pfam" id="PF00531">
    <property type="entry name" value="Death"/>
    <property type="match status" value="1"/>
</dbReference>
<dbReference type="AlphaFoldDB" id="A0AAN0JWK9"/>
<dbReference type="EnsemblMetazoa" id="XM_020005749.1">
    <property type="protein sequence ID" value="XP_019861308.1"/>
    <property type="gene ID" value="LOC100634667"/>
</dbReference>
<protein>
    <recommendedName>
        <fullName evidence="2">Death domain-containing protein</fullName>
    </recommendedName>
</protein>
<dbReference type="Gene3D" id="1.10.533.10">
    <property type="entry name" value="Death Domain, Fas"/>
    <property type="match status" value="1"/>
</dbReference>